<dbReference type="Proteomes" id="UP000532440">
    <property type="component" value="Unassembled WGS sequence"/>
</dbReference>
<keyword evidence="4 5" id="KW-0408">Iron</keyword>
<keyword evidence="7" id="KW-1185">Reference proteome</keyword>
<evidence type="ECO:0000256" key="3">
    <source>
        <dbReference type="ARBA" id="ARBA00023002"/>
    </source>
</evidence>
<dbReference type="GO" id="GO:0010436">
    <property type="term" value="F:carotenoid dioxygenase activity"/>
    <property type="evidence" value="ECO:0007669"/>
    <property type="project" value="TreeGrafter"/>
</dbReference>
<dbReference type="PANTHER" id="PTHR10543:SF24">
    <property type="entry name" value="CAROTENOID ISOMEROOXYGENASE"/>
    <property type="match status" value="1"/>
</dbReference>
<name>A0A7W8M830_9BURK</name>
<sequence length="473" mass="52370">MDTPTHDPIAASGRARGFLSGAREIDDARVDIRGTLPSWLRGTHLLNGPALWELPGGRHEHWFDGYAMWHALRIADDGVRYRSRFALSDAYRRSSAAGMPVFGEFGSPNPAGLLTRLRSPQVTDNPAVVMSRHGDRWLSVTETPFLTYFDPDTLETQERLDLGHGDEVMHLMSAHGFTLADGSYLNLATALGRRCEMKLFRLRPGSARPEVLGRIAMPRSGYTHGFGLAPGHALIWETALRAQPLAFRFGSRSYAGNFRWEPRDGSAIHAVALDTGGVRTWRIPPIMAFHCTQAWGDGNDLVLELAVYDDAAVFDDLRLDRRRAGAPLKSLPRHVRYRLRADHRDADPEAIAGPAIELQQVHPWRVGRRRAQVCWGGGNGEHGEFSDRTHRIDLDGGGVSSWQRPQAIQLEPLFVPRPGGEGDDDGVLLVPTLADADDATVIGVLDARSMECLAELRTPQIVPFGFHAAFRFH</sequence>
<evidence type="ECO:0000256" key="5">
    <source>
        <dbReference type="PIRSR" id="PIRSR604294-1"/>
    </source>
</evidence>
<evidence type="ECO:0000313" key="7">
    <source>
        <dbReference type="Proteomes" id="UP000532440"/>
    </source>
</evidence>
<gene>
    <name evidence="6" type="ORF">HNQ70_001216</name>
</gene>
<reference evidence="6 7" key="1">
    <citation type="submission" date="2020-08" db="EMBL/GenBank/DDBJ databases">
        <title>Genomic Encyclopedia of Type Strains, Phase IV (KMG-IV): sequencing the most valuable type-strain genomes for metagenomic binning, comparative biology and taxonomic classification.</title>
        <authorList>
            <person name="Goeker M."/>
        </authorList>
    </citation>
    <scope>NUCLEOTIDE SEQUENCE [LARGE SCALE GENOMIC DNA]</scope>
    <source>
        <strain evidence="6 7">DSM 29781</strain>
    </source>
</reference>
<feature type="binding site" evidence="5">
    <location>
        <position position="175"/>
    </location>
    <ligand>
        <name>Fe cation</name>
        <dbReference type="ChEBI" id="CHEBI:24875"/>
        <note>catalytic</note>
    </ligand>
</feature>
<dbReference type="AlphaFoldDB" id="A0A7W8M830"/>
<dbReference type="InterPro" id="IPR004294">
    <property type="entry name" value="Carotenoid_Oase"/>
</dbReference>
<protein>
    <submittedName>
        <fullName evidence="6">Carotenoid cleavage dioxygenase-like enzyme</fullName>
    </submittedName>
</protein>
<evidence type="ECO:0000256" key="1">
    <source>
        <dbReference type="ARBA" id="ARBA00006787"/>
    </source>
</evidence>
<keyword evidence="2 5" id="KW-0479">Metal-binding</keyword>
<dbReference type="RefSeq" id="WP_183965271.1">
    <property type="nucleotide sequence ID" value="NZ_BAABEW010000017.1"/>
</dbReference>
<evidence type="ECO:0000256" key="2">
    <source>
        <dbReference type="ARBA" id="ARBA00022723"/>
    </source>
</evidence>
<feature type="binding site" evidence="5">
    <location>
        <position position="467"/>
    </location>
    <ligand>
        <name>Fe cation</name>
        <dbReference type="ChEBI" id="CHEBI:24875"/>
        <note>catalytic</note>
    </ligand>
</feature>
<dbReference type="PANTHER" id="PTHR10543">
    <property type="entry name" value="BETA-CAROTENE DIOXYGENASE"/>
    <property type="match status" value="1"/>
</dbReference>
<keyword evidence="6" id="KW-0223">Dioxygenase</keyword>
<evidence type="ECO:0000256" key="4">
    <source>
        <dbReference type="ARBA" id="ARBA00023004"/>
    </source>
</evidence>
<dbReference type="EMBL" id="JACHGB010000002">
    <property type="protein sequence ID" value="MBB5271212.1"/>
    <property type="molecule type" value="Genomic_DNA"/>
</dbReference>
<accession>A0A7W8M830</accession>
<feature type="binding site" evidence="5">
    <location>
        <position position="224"/>
    </location>
    <ligand>
        <name>Fe cation</name>
        <dbReference type="ChEBI" id="CHEBI:24875"/>
        <note>catalytic</note>
    </ligand>
</feature>
<comment type="similarity">
    <text evidence="1">Belongs to the carotenoid oxygenase family.</text>
</comment>
<dbReference type="GO" id="GO:0016121">
    <property type="term" value="P:carotene catabolic process"/>
    <property type="evidence" value="ECO:0007669"/>
    <property type="project" value="TreeGrafter"/>
</dbReference>
<evidence type="ECO:0000313" key="6">
    <source>
        <dbReference type="EMBL" id="MBB5271212.1"/>
    </source>
</evidence>
<dbReference type="Pfam" id="PF03055">
    <property type="entry name" value="RPE65"/>
    <property type="match status" value="1"/>
</dbReference>
<comment type="cofactor">
    <cofactor evidence="5">
        <name>Fe(2+)</name>
        <dbReference type="ChEBI" id="CHEBI:29033"/>
    </cofactor>
    <text evidence="5">Binds 1 Fe(2+) ion per subunit.</text>
</comment>
<keyword evidence="3" id="KW-0560">Oxidoreductase</keyword>
<organism evidence="6 7">
    <name type="scientific">Quisquiliibacterium transsilvanicum</name>
    <dbReference type="NCBI Taxonomy" id="1549638"/>
    <lineage>
        <taxon>Bacteria</taxon>
        <taxon>Pseudomonadati</taxon>
        <taxon>Pseudomonadota</taxon>
        <taxon>Betaproteobacteria</taxon>
        <taxon>Burkholderiales</taxon>
        <taxon>Burkholderiaceae</taxon>
        <taxon>Quisquiliibacterium</taxon>
    </lineage>
</organism>
<comment type="caution">
    <text evidence="6">The sequence shown here is derived from an EMBL/GenBank/DDBJ whole genome shotgun (WGS) entry which is preliminary data.</text>
</comment>
<feature type="binding site" evidence="5">
    <location>
        <position position="290"/>
    </location>
    <ligand>
        <name>Fe cation</name>
        <dbReference type="ChEBI" id="CHEBI:24875"/>
        <note>catalytic</note>
    </ligand>
</feature>
<dbReference type="GO" id="GO:0046872">
    <property type="term" value="F:metal ion binding"/>
    <property type="evidence" value="ECO:0007669"/>
    <property type="project" value="UniProtKB-KW"/>
</dbReference>
<proteinExistence type="inferred from homology"/>